<dbReference type="Gene3D" id="3.40.1110.10">
    <property type="entry name" value="Calcium-transporting ATPase, cytoplasmic domain N"/>
    <property type="match status" value="1"/>
</dbReference>
<dbReference type="InterPro" id="IPR023299">
    <property type="entry name" value="ATPase_P-typ_cyto_dom_N"/>
</dbReference>
<dbReference type="EMBL" id="JAOL01000189">
    <property type="protein sequence ID" value="EUA85730.1"/>
    <property type="molecule type" value="Genomic_DNA"/>
</dbReference>
<evidence type="ECO:0000313" key="3">
    <source>
        <dbReference type="EMBL" id="EUA85730.1"/>
    </source>
</evidence>
<evidence type="ECO:0000313" key="4">
    <source>
        <dbReference type="Proteomes" id="UP000020681"/>
    </source>
</evidence>
<evidence type="ECO:0000256" key="2">
    <source>
        <dbReference type="SAM" id="MobiDB-lite"/>
    </source>
</evidence>
<gene>
    <name evidence="3" type="ORF">I551_7895</name>
</gene>
<dbReference type="PANTHER" id="PTHR43520:SF8">
    <property type="entry name" value="P-TYPE CU(+) TRANSPORTER"/>
    <property type="match status" value="1"/>
</dbReference>
<accession>A0ABP3A2A6</accession>
<dbReference type="Pfam" id="PF00702">
    <property type="entry name" value="Hydrolase"/>
    <property type="match status" value="1"/>
</dbReference>
<dbReference type="SUPFAM" id="SSF81660">
    <property type="entry name" value="Metal cation-transporting ATPase, ATP-binding domain N"/>
    <property type="match status" value="1"/>
</dbReference>
<feature type="region of interest" description="Disordered" evidence="2">
    <location>
        <begin position="1"/>
        <end position="42"/>
    </location>
</feature>
<keyword evidence="1" id="KW-1278">Translocase</keyword>
<name>A0ABP3A2A6_MYCUL</name>
<proteinExistence type="predicted"/>
<comment type="caution">
    <text evidence="3">The sequence shown here is derived from an EMBL/GenBank/DDBJ whole genome shotgun (WGS) entry which is preliminary data.</text>
</comment>
<dbReference type="Proteomes" id="UP000020681">
    <property type="component" value="Unassembled WGS sequence"/>
</dbReference>
<keyword evidence="4" id="KW-1185">Reference proteome</keyword>
<dbReference type="PANTHER" id="PTHR43520">
    <property type="entry name" value="ATP7, ISOFORM B"/>
    <property type="match status" value="1"/>
</dbReference>
<reference evidence="3 4" key="1">
    <citation type="submission" date="2014-01" db="EMBL/GenBank/DDBJ databases">
        <authorList>
            <person name="Dobos K."/>
            <person name="Lenaerts A."/>
            <person name="Ordway D."/>
            <person name="DeGroote M.A."/>
            <person name="Parker T."/>
            <person name="Sizemore C."/>
            <person name="Tallon L.J."/>
            <person name="Sadzewicz L.K."/>
            <person name="Sengamalay N."/>
            <person name="Fraser C.M."/>
            <person name="Hine E."/>
            <person name="Shefchek K.A."/>
            <person name="Das S.P."/>
            <person name="Tettelin H."/>
        </authorList>
    </citation>
    <scope>NUCLEOTIDE SEQUENCE [LARGE SCALE GENOMIC DNA]</scope>
    <source>
        <strain evidence="3 4">Harvey</strain>
    </source>
</reference>
<protein>
    <submittedName>
        <fullName evidence="3">Haloacid dehalogenase-like hydrolase family protein</fullName>
    </submittedName>
</protein>
<evidence type="ECO:0000256" key="1">
    <source>
        <dbReference type="ARBA" id="ARBA00022967"/>
    </source>
</evidence>
<organism evidence="3 4">
    <name type="scientific">Mycobacterium ulcerans str. Harvey</name>
    <dbReference type="NCBI Taxonomy" id="1299332"/>
    <lineage>
        <taxon>Bacteria</taxon>
        <taxon>Bacillati</taxon>
        <taxon>Actinomycetota</taxon>
        <taxon>Actinomycetes</taxon>
        <taxon>Mycobacteriales</taxon>
        <taxon>Mycobacteriaceae</taxon>
        <taxon>Mycobacterium</taxon>
        <taxon>Mycobacterium ulcerans group</taxon>
    </lineage>
</organism>
<sequence length="224" mass="23548">MPAPARSTGHPDGNDGRLRTRGAVGDFHQGLSGAGNHSRYRRRGIRQDGHADGGEADRQHGDHHGGRVREEVLALASAVEAASEHAVATAIVAASPHPAPVTDFVAVAGCGVSRIVDGHRIEVGKPSWITRNTAADEVLDTARAQGESRGETIVFVSVDGEVCAAVTISDTVKDSAADAIAALRSRACEPSCSPATIRPWPIRWPPSWASIPPSPMYFRTAKST</sequence>